<evidence type="ECO:0000256" key="5">
    <source>
        <dbReference type="ARBA" id="ARBA00023136"/>
    </source>
</evidence>
<comment type="caution">
    <text evidence="7">The sequence shown here is derived from an EMBL/GenBank/DDBJ whole genome shotgun (WGS) entry which is preliminary data.</text>
</comment>
<gene>
    <name evidence="7" type="ORF">UW41_C0020G0005</name>
</gene>
<organism evidence="7 8">
    <name type="scientific">Candidatus Collierbacteria bacterium GW2011_GWC2_44_18</name>
    <dbReference type="NCBI Taxonomy" id="1618392"/>
    <lineage>
        <taxon>Bacteria</taxon>
        <taxon>Candidatus Collieribacteriota</taxon>
    </lineage>
</organism>
<evidence type="ECO:0000256" key="3">
    <source>
        <dbReference type="ARBA" id="ARBA00022692"/>
    </source>
</evidence>
<dbReference type="PANTHER" id="PTHR10057:SF0">
    <property type="entry name" value="TRANSLOCATOR PROTEIN"/>
    <property type="match status" value="1"/>
</dbReference>
<sequence length="134" mass="15600">MDTSSTVSWYQTLLKPSWAPPSWLFGPVWTILYLLIAISFGTVFYRVYRKKLKSNFAIPFALNLLFNFAFTPLQFGLQNNFLAAIDILLILVTLVWAMRIIYKKIPWVTLINIPYLLWVSFATILQLTVTYLNL</sequence>
<evidence type="ECO:0000256" key="1">
    <source>
        <dbReference type="ARBA" id="ARBA00004141"/>
    </source>
</evidence>
<dbReference type="AlphaFoldDB" id="A0A0G1HNF7"/>
<feature type="transmembrane region" description="Helical" evidence="6">
    <location>
        <begin position="113"/>
        <end position="132"/>
    </location>
</feature>
<evidence type="ECO:0000256" key="6">
    <source>
        <dbReference type="SAM" id="Phobius"/>
    </source>
</evidence>
<feature type="transmembrane region" description="Helical" evidence="6">
    <location>
        <begin position="23"/>
        <end position="44"/>
    </location>
</feature>
<evidence type="ECO:0000313" key="8">
    <source>
        <dbReference type="Proteomes" id="UP000034172"/>
    </source>
</evidence>
<dbReference type="Proteomes" id="UP000034172">
    <property type="component" value="Unassembled WGS sequence"/>
</dbReference>
<evidence type="ECO:0000256" key="4">
    <source>
        <dbReference type="ARBA" id="ARBA00022989"/>
    </source>
</evidence>
<dbReference type="PIRSF" id="PIRSF005859">
    <property type="entry name" value="PBR"/>
    <property type="match status" value="1"/>
</dbReference>
<comment type="similarity">
    <text evidence="2">Belongs to the TspO/BZRP family.</text>
</comment>
<proteinExistence type="inferred from homology"/>
<feature type="transmembrane region" description="Helical" evidence="6">
    <location>
        <begin position="81"/>
        <end position="101"/>
    </location>
</feature>
<reference evidence="7 8" key="1">
    <citation type="journal article" date="2015" name="Nature">
        <title>rRNA introns, odd ribosomes, and small enigmatic genomes across a large radiation of phyla.</title>
        <authorList>
            <person name="Brown C.T."/>
            <person name="Hug L.A."/>
            <person name="Thomas B.C."/>
            <person name="Sharon I."/>
            <person name="Castelle C.J."/>
            <person name="Singh A."/>
            <person name="Wilkins M.J."/>
            <person name="Williams K.H."/>
            <person name="Banfield J.F."/>
        </authorList>
    </citation>
    <scope>NUCLEOTIDE SEQUENCE [LARGE SCALE GENOMIC DNA]</scope>
</reference>
<evidence type="ECO:0000256" key="2">
    <source>
        <dbReference type="ARBA" id="ARBA00007524"/>
    </source>
</evidence>
<protein>
    <submittedName>
        <fullName evidence="7">CrtK protein, membrane protein-like protein</fullName>
    </submittedName>
</protein>
<dbReference type="PANTHER" id="PTHR10057">
    <property type="entry name" value="PERIPHERAL-TYPE BENZODIAZEPINE RECEPTOR"/>
    <property type="match status" value="1"/>
</dbReference>
<dbReference type="GO" id="GO:0033013">
    <property type="term" value="P:tetrapyrrole metabolic process"/>
    <property type="evidence" value="ECO:0007669"/>
    <property type="project" value="UniProtKB-ARBA"/>
</dbReference>
<comment type="subcellular location">
    <subcellularLocation>
        <location evidence="1">Membrane</location>
        <topology evidence="1">Multi-pass membrane protein</topology>
    </subcellularLocation>
</comment>
<dbReference type="Gene3D" id="1.20.1260.100">
    <property type="entry name" value="TspO/MBR protein"/>
    <property type="match status" value="1"/>
</dbReference>
<dbReference type="GO" id="GO:0016020">
    <property type="term" value="C:membrane"/>
    <property type="evidence" value="ECO:0007669"/>
    <property type="project" value="UniProtKB-SubCell"/>
</dbReference>
<name>A0A0G1HNF7_9BACT</name>
<keyword evidence="5 6" id="KW-0472">Membrane</keyword>
<dbReference type="FunFam" id="1.20.1260.100:FF:000001">
    <property type="entry name" value="translocator protein 2"/>
    <property type="match status" value="1"/>
</dbReference>
<dbReference type="EMBL" id="LCIE01000020">
    <property type="protein sequence ID" value="KKT48716.1"/>
    <property type="molecule type" value="Genomic_DNA"/>
</dbReference>
<feature type="transmembrane region" description="Helical" evidence="6">
    <location>
        <begin position="56"/>
        <end position="75"/>
    </location>
</feature>
<accession>A0A0G1HNF7</accession>
<dbReference type="InterPro" id="IPR038330">
    <property type="entry name" value="TspO/MBR-related_sf"/>
</dbReference>
<dbReference type="Pfam" id="PF03073">
    <property type="entry name" value="TspO_MBR"/>
    <property type="match status" value="1"/>
</dbReference>
<dbReference type="CDD" id="cd15904">
    <property type="entry name" value="TSPO_MBR"/>
    <property type="match status" value="1"/>
</dbReference>
<evidence type="ECO:0000313" key="7">
    <source>
        <dbReference type="EMBL" id="KKT48716.1"/>
    </source>
</evidence>
<dbReference type="STRING" id="1618392.UW41_C0020G0005"/>
<keyword evidence="4 6" id="KW-1133">Transmembrane helix</keyword>
<keyword evidence="3 6" id="KW-0812">Transmembrane</keyword>
<dbReference type="InterPro" id="IPR004307">
    <property type="entry name" value="TspO_MBR"/>
</dbReference>